<feature type="signal peptide" evidence="2">
    <location>
        <begin position="1"/>
        <end position="26"/>
    </location>
</feature>
<evidence type="ECO:0000313" key="3">
    <source>
        <dbReference type="EMBL" id="AHI00845.1"/>
    </source>
</evidence>
<gene>
    <name evidence="3" type="ORF">KALB_7487</name>
</gene>
<proteinExistence type="predicted"/>
<organism evidence="3 4">
    <name type="scientific">Kutzneria albida DSM 43870</name>
    <dbReference type="NCBI Taxonomy" id="1449976"/>
    <lineage>
        <taxon>Bacteria</taxon>
        <taxon>Bacillati</taxon>
        <taxon>Actinomycetota</taxon>
        <taxon>Actinomycetes</taxon>
        <taxon>Pseudonocardiales</taxon>
        <taxon>Pseudonocardiaceae</taxon>
        <taxon>Kutzneria</taxon>
    </lineage>
</organism>
<name>W5WRN8_9PSEU</name>
<dbReference type="InterPro" id="IPR036412">
    <property type="entry name" value="HAD-like_sf"/>
</dbReference>
<accession>W5WRN8</accession>
<dbReference type="OrthoDB" id="193314at2"/>
<dbReference type="STRING" id="1449976.KALB_7487"/>
<sequence>MTTRARSVKITAIAVLAGLLAGGAVAVGSQQTPDTPGFGRQPANLGQVKNDVKAYYGDSVDASGHHHAADSSEWARQAARAVAEGQSYLARRLSQRVHNPAIVLDVDDTSELTYGWEADHDFGYNAAAAEQAIDNGEFPAIQPTLKLANWAAQHGVKVYFLTGRPEHQRAATLKDLANEGYPAPAGAFLKPEAGGAVPGYLTCAPTCTTTQYKSLTRQHIESLGDTVVLNLGDQFSDLDGGHAERPVKLPNPMYYLP</sequence>
<dbReference type="HOGENOM" id="CLU_053338_3_0_11"/>
<protein>
    <recommendedName>
        <fullName evidence="5">Acid phosphatase</fullName>
    </recommendedName>
</protein>
<dbReference type="Gene3D" id="3.40.50.1000">
    <property type="entry name" value="HAD superfamily/HAD-like"/>
    <property type="match status" value="1"/>
</dbReference>
<dbReference type="KEGG" id="kal:KALB_7487"/>
<keyword evidence="1 2" id="KW-0732">Signal</keyword>
<evidence type="ECO:0000256" key="1">
    <source>
        <dbReference type="ARBA" id="ARBA00022729"/>
    </source>
</evidence>
<dbReference type="InterPro" id="IPR023214">
    <property type="entry name" value="HAD_sf"/>
</dbReference>
<evidence type="ECO:0000256" key="2">
    <source>
        <dbReference type="SAM" id="SignalP"/>
    </source>
</evidence>
<reference evidence="3 4" key="1">
    <citation type="journal article" date="2014" name="BMC Genomics">
        <title>Complete genome sequence of producer of the glycopeptide antibiotic Aculeximycin Kutzneria albida DSM 43870T, a representative of minor genus of Pseudonocardiaceae.</title>
        <authorList>
            <person name="Rebets Y."/>
            <person name="Tokovenko B."/>
            <person name="Lushchyk I."/>
            <person name="Ruckert C."/>
            <person name="Zaburannyi N."/>
            <person name="Bechthold A."/>
            <person name="Kalinowski J."/>
            <person name="Luzhetskyy A."/>
        </authorList>
    </citation>
    <scope>NUCLEOTIDE SEQUENCE [LARGE SCALE GENOMIC DNA]</scope>
    <source>
        <strain evidence="3">DSM 43870</strain>
    </source>
</reference>
<dbReference type="AlphaFoldDB" id="W5WRN8"/>
<dbReference type="SUPFAM" id="SSF56784">
    <property type="entry name" value="HAD-like"/>
    <property type="match status" value="1"/>
</dbReference>
<dbReference type="Pfam" id="PF03767">
    <property type="entry name" value="Acid_phosphat_B"/>
    <property type="match status" value="1"/>
</dbReference>
<dbReference type="InterPro" id="IPR005519">
    <property type="entry name" value="Acid_phosphat_B-like"/>
</dbReference>
<dbReference type="Proteomes" id="UP000019225">
    <property type="component" value="Chromosome"/>
</dbReference>
<dbReference type="PANTHER" id="PTHR31284">
    <property type="entry name" value="ACID PHOSPHATASE-LIKE PROTEIN"/>
    <property type="match status" value="1"/>
</dbReference>
<dbReference type="EMBL" id="CP007155">
    <property type="protein sequence ID" value="AHI00845.1"/>
    <property type="molecule type" value="Genomic_DNA"/>
</dbReference>
<evidence type="ECO:0008006" key="5">
    <source>
        <dbReference type="Google" id="ProtNLM"/>
    </source>
</evidence>
<evidence type="ECO:0000313" key="4">
    <source>
        <dbReference type="Proteomes" id="UP000019225"/>
    </source>
</evidence>
<keyword evidence="4" id="KW-1185">Reference proteome</keyword>
<dbReference type="eggNOG" id="COG2503">
    <property type="taxonomic scope" value="Bacteria"/>
</dbReference>
<feature type="chain" id="PRO_5004874047" description="Acid phosphatase" evidence="2">
    <location>
        <begin position="27"/>
        <end position="257"/>
    </location>
</feature>
<dbReference type="RefSeq" id="WP_025360681.1">
    <property type="nucleotide sequence ID" value="NZ_CP007155.1"/>
</dbReference>
<dbReference type="PANTHER" id="PTHR31284:SF10">
    <property type="entry name" value="ACID PHOSPHATASE-LIKE PROTEIN"/>
    <property type="match status" value="1"/>
</dbReference>